<feature type="transmembrane region" description="Helical" evidence="1">
    <location>
        <begin position="130"/>
        <end position="151"/>
    </location>
</feature>
<feature type="transmembrane region" description="Helical" evidence="1">
    <location>
        <begin position="65"/>
        <end position="92"/>
    </location>
</feature>
<proteinExistence type="predicted"/>
<evidence type="ECO:0000256" key="1">
    <source>
        <dbReference type="SAM" id="Phobius"/>
    </source>
</evidence>
<keyword evidence="1" id="KW-0812">Transmembrane</keyword>
<dbReference type="EMBL" id="GFDL01007210">
    <property type="protein sequence ID" value="JAV27835.1"/>
    <property type="molecule type" value="Transcribed_RNA"/>
</dbReference>
<organism evidence="2">
    <name type="scientific">Culex tarsalis</name>
    <name type="common">Encephalitis mosquito</name>
    <dbReference type="NCBI Taxonomy" id="7177"/>
    <lineage>
        <taxon>Eukaryota</taxon>
        <taxon>Metazoa</taxon>
        <taxon>Ecdysozoa</taxon>
        <taxon>Arthropoda</taxon>
        <taxon>Hexapoda</taxon>
        <taxon>Insecta</taxon>
        <taxon>Pterygota</taxon>
        <taxon>Neoptera</taxon>
        <taxon>Endopterygota</taxon>
        <taxon>Diptera</taxon>
        <taxon>Nematocera</taxon>
        <taxon>Culicoidea</taxon>
        <taxon>Culicidae</taxon>
        <taxon>Culicinae</taxon>
        <taxon>Culicini</taxon>
        <taxon>Culex</taxon>
        <taxon>Culex</taxon>
    </lineage>
</organism>
<keyword evidence="1" id="KW-0472">Membrane</keyword>
<name>A0A1Q3FJY8_CULTA</name>
<evidence type="ECO:0000313" key="2">
    <source>
        <dbReference type="EMBL" id="JAV27835.1"/>
    </source>
</evidence>
<protein>
    <submittedName>
        <fullName evidence="2">Putative conserved plasma membrane protein</fullName>
    </submittedName>
</protein>
<accession>A0A1Q3FJY8</accession>
<dbReference type="AlphaFoldDB" id="A0A1Q3FJY8"/>
<reference evidence="2" key="1">
    <citation type="submission" date="2017-01" db="EMBL/GenBank/DDBJ databases">
        <title>A deep insight into the sialotranscriptome of adult male and female Cluex tarsalis mosquitoes.</title>
        <authorList>
            <person name="Ribeiro J.M."/>
            <person name="Moreira F."/>
            <person name="Bernard K.A."/>
            <person name="Calvo E."/>
        </authorList>
    </citation>
    <scope>NUCLEOTIDE SEQUENCE</scope>
    <source>
        <strain evidence="2">Kern County</strain>
        <tissue evidence="2">Salivary glands</tissue>
    </source>
</reference>
<keyword evidence="1" id="KW-1133">Transmembrane helix</keyword>
<feature type="transmembrane region" description="Helical" evidence="1">
    <location>
        <begin position="104"/>
        <end position="124"/>
    </location>
</feature>
<sequence length="174" mass="19975">MFRYHTSQFGSCALEIHKTLCYFFAGVNIFLAVDLLTEYLDDIFKVFEDRTLANLDQDEAIEHSVVLAAFGFVVGPAVANIILAILLIVGVYQRRPMYVRIFRSFIFFQMVVVCILSIFSYKVILEHESSFIIMLLVLAITIALFGAEAWIASDYYKLLMEDLRQENLETIGYL</sequence>
<feature type="transmembrane region" description="Helical" evidence="1">
    <location>
        <begin position="20"/>
        <end position="40"/>
    </location>
</feature>